<evidence type="ECO:0000313" key="3">
    <source>
        <dbReference type="Proteomes" id="UP000177082"/>
    </source>
</evidence>
<dbReference type="STRING" id="1802519.A2961_01075"/>
<evidence type="ECO:0000313" key="2">
    <source>
        <dbReference type="EMBL" id="OGM63541.1"/>
    </source>
</evidence>
<dbReference type="InterPro" id="IPR050194">
    <property type="entry name" value="Glycosyltransferase_grp1"/>
</dbReference>
<dbReference type="GO" id="GO:0016757">
    <property type="term" value="F:glycosyltransferase activity"/>
    <property type="evidence" value="ECO:0007669"/>
    <property type="project" value="InterPro"/>
</dbReference>
<dbReference type="PANTHER" id="PTHR45947">
    <property type="entry name" value="SULFOQUINOVOSYL TRANSFERASE SQD2"/>
    <property type="match status" value="1"/>
</dbReference>
<evidence type="ECO:0000259" key="1">
    <source>
        <dbReference type="Pfam" id="PF00534"/>
    </source>
</evidence>
<comment type="caution">
    <text evidence="2">The sequence shown here is derived from an EMBL/GenBank/DDBJ whole genome shotgun (WGS) entry which is preliminary data.</text>
</comment>
<name>A0A1F8BHL4_9BACT</name>
<organism evidence="2 3">
    <name type="scientific">Candidatus Woesebacteria bacterium RIFCSPLOWO2_01_FULL_39_21</name>
    <dbReference type="NCBI Taxonomy" id="1802519"/>
    <lineage>
        <taxon>Bacteria</taxon>
        <taxon>Candidatus Woeseibacteriota</taxon>
    </lineage>
</organism>
<dbReference type="InterPro" id="IPR001296">
    <property type="entry name" value="Glyco_trans_1"/>
</dbReference>
<dbReference type="SUPFAM" id="SSF53756">
    <property type="entry name" value="UDP-Glycosyltransferase/glycogen phosphorylase"/>
    <property type="match status" value="1"/>
</dbReference>
<reference evidence="2 3" key="1">
    <citation type="journal article" date="2016" name="Nat. Commun.">
        <title>Thousands of microbial genomes shed light on interconnected biogeochemical processes in an aquifer system.</title>
        <authorList>
            <person name="Anantharaman K."/>
            <person name="Brown C.T."/>
            <person name="Hug L.A."/>
            <person name="Sharon I."/>
            <person name="Castelle C.J."/>
            <person name="Probst A.J."/>
            <person name="Thomas B.C."/>
            <person name="Singh A."/>
            <person name="Wilkins M.J."/>
            <person name="Karaoz U."/>
            <person name="Brodie E.L."/>
            <person name="Williams K.H."/>
            <person name="Hubbard S.S."/>
            <person name="Banfield J.F."/>
        </authorList>
    </citation>
    <scope>NUCLEOTIDE SEQUENCE [LARGE SCALE GENOMIC DNA]</scope>
</reference>
<feature type="domain" description="Glycosyl transferase family 1" evidence="1">
    <location>
        <begin position="221"/>
        <end position="380"/>
    </location>
</feature>
<dbReference type="PANTHER" id="PTHR45947:SF3">
    <property type="entry name" value="SULFOQUINOVOSYL TRANSFERASE SQD2"/>
    <property type="match status" value="1"/>
</dbReference>
<gene>
    <name evidence="2" type="ORF">A2961_01075</name>
</gene>
<sequence>MNNKPTFHFFALAAVGVGLSGGDRIFIEFARRWVKWGNKIYIHLWEEGYNITQAQKLQHKNIKFEIINMGIWPKFGFLVNYIARILAGIILGLKITLPKFVIVYSCSDFLMDLLPAFLLKARFRGKVKWVAGWYQTAPSPFIGFREGKRDKAYRLTALFYWLSQMVSKPLILRFADFVLVNNIEEKKQFSELDNIGKVVVVLGAVDLDNIKKYLKQNQTLRDEEPKYDAVFQGRFHPQKGVTELIDIWAKVVRERNNAVLAMIGDGELMNDVISKIKSNKLERNVRIFGYLYDGPEKYRIFTQSKVVVHPAFYDSGGMASAEAMAFGLPAVGFDLKSYKSYYPKGMLKVPVGNLEGFSESILKLLNNEKLRLKLGKEGRDMIQKDWSWDKRAREVISEITS</sequence>
<dbReference type="Gene3D" id="3.40.50.2000">
    <property type="entry name" value="Glycogen Phosphorylase B"/>
    <property type="match status" value="2"/>
</dbReference>
<dbReference type="Pfam" id="PF00534">
    <property type="entry name" value="Glycos_transf_1"/>
    <property type="match status" value="1"/>
</dbReference>
<dbReference type="CDD" id="cd03801">
    <property type="entry name" value="GT4_PimA-like"/>
    <property type="match status" value="1"/>
</dbReference>
<accession>A0A1F8BHL4</accession>
<dbReference type="AlphaFoldDB" id="A0A1F8BHL4"/>
<dbReference type="EMBL" id="MGHF01000014">
    <property type="protein sequence ID" value="OGM63541.1"/>
    <property type="molecule type" value="Genomic_DNA"/>
</dbReference>
<dbReference type="Proteomes" id="UP000177082">
    <property type="component" value="Unassembled WGS sequence"/>
</dbReference>
<protein>
    <recommendedName>
        <fullName evidence="1">Glycosyl transferase family 1 domain-containing protein</fullName>
    </recommendedName>
</protein>
<proteinExistence type="predicted"/>